<dbReference type="Proteomes" id="UP000522864">
    <property type="component" value="Unassembled WGS sequence"/>
</dbReference>
<dbReference type="Gene3D" id="2.130.10.10">
    <property type="entry name" value="YVTN repeat-like/Quinoprotein amine dehydrogenase"/>
    <property type="match status" value="2"/>
</dbReference>
<evidence type="ECO:0000313" key="3">
    <source>
        <dbReference type="Proteomes" id="UP000522864"/>
    </source>
</evidence>
<dbReference type="InterPro" id="IPR011048">
    <property type="entry name" value="Haem_d1_sf"/>
</dbReference>
<accession>A0A7Y8BVH0</accession>
<name>A0A7Y8BVH0_9PSED</name>
<feature type="chain" id="PRO_5030738667" description="DNA-binding beta-propeller fold protein YncE" evidence="1">
    <location>
        <begin position="25"/>
        <end position="360"/>
    </location>
</feature>
<feature type="signal peptide" evidence="1">
    <location>
        <begin position="1"/>
        <end position="24"/>
    </location>
</feature>
<comment type="caution">
    <text evidence="2">The sequence shown here is derived from an EMBL/GenBank/DDBJ whole genome shotgun (WGS) entry which is preliminary data.</text>
</comment>
<dbReference type="InterPro" id="IPR015943">
    <property type="entry name" value="WD40/YVTN_repeat-like_dom_sf"/>
</dbReference>
<dbReference type="PANTHER" id="PTHR47197:SF3">
    <property type="entry name" value="DIHYDRO-HEME D1 DEHYDROGENASE"/>
    <property type="match status" value="1"/>
</dbReference>
<dbReference type="RefSeq" id="WP_103498200.1">
    <property type="nucleotide sequence ID" value="NZ_JACAQA010000044.1"/>
</dbReference>
<dbReference type="InterPro" id="IPR051200">
    <property type="entry name" value="Host-pathogen_enzymatic-act"/>
</dbReference>
<evidence type="ECO:0008006" key="4">
    <source>
        <dbReference type="Google" id="ProtNLM"/>
    </source>
</evidence>
<sequence>MMPRKLLGCATAILGLSLAASVSAAELKQIGTLAVPGEPLNGFDISYVDQATNRYYLADRSNKAIDVFDGASGKMVDRLPGGFAGQLKTSSVSGPNGVVVVGGEVWASDGDSTVKVIDLKTKKVTDSLSTGGKFRVDEMAYDPKAHVVLVANNADEPPFLTLISTRPEHKIMARISLEDATDGIEQPVYDAVTKRFYVSIPELKKDKAKGAVAVINPASGKLEKLLPVNDCHPNGLVQGPGANLLLGCDAGGKGSGLPPVFVVMKTDGSVVKVIPGLGSADMVTYNPKLKQYYTASRGMPDGPELGVIDAKSNTIVQRIKLPGGNPHSVAVSEKNNHVFLPLSAKDGGCNGCVAVFAPGS</sequence>
<dbReference type="PANTHER" id="PTHR47197">
    <property type="entry name" value="PROTEIN NIRF"/>
    <property type="match status" value="1"/>
</dbReference>
<dbReference type="EMBL" id="JACAQA010000044">
    <property type="protein sequence ID" value="NWB89326.1"/>
    <property type="molecule type" value="Genomic_DNA"/>
</dbReference>
<protein>
    <recommendedName>
        <fullName evidence="4">DNA-binding beta-propeller fold protein YncE</fullName>
    </recommendedName>
</protein>
<organism evidence="2 3">
    <name type="scientific">Pseudomonas gingeri</name>
    <dbReference type="NCBI Taxonomy" id="117681"/>
    <lineage>
        <taxon>Bacteria</taxon>
        <taxon>Pseudomonadati</taxon>
        <taxon>Pseudomonadota</taxon>
        <taxon>Gammaproteobacteria</taxon>
        <taxon>Pseudomonadales</taxon>
        <taxon>Pseudomonadaceae</taxon>
        <taxon>Pseudomonas</taxon>
    </lineage>
</organism>
<dbReference type="SUPFAM" id="SSF51004">
    <property type="entry name" value="C-terminal (heme d1) domain of cytochrome cd1-nitrite reductase"/>
    <property type="match status" value="1"/>
</dbReference>
<evidence type="ECO:0000313" key="2">
    <source>
        <dbReference type="EMBL" id="NWB89326.1"/>
    </source>
</evidence>
<evidence type="ECO:0000256" key="1">
    <source>
        <dbReference type="SAM" id="SignalP"/>
    </source>
</evidence>
<gene>
    <name evidence="2" type="ORF">HX830_31140</name>
</gene>
<dbReference type="AlphaFoldDB" id="A0A7Y8BVH0"/>
<reference evidence="2 3" key="1">
    <citation type="submission" date="2020-04" db="EMBL/GenBank/DDBJ databases">
        <title>Molecular characterization of pseudomonads from Agaricus bisporus reveal novel blotch 2 pathogens in Western Europe.</title>
        <authorList>
            <person name="Taparia T."/>
            <person name="Krijger M."/>
            <person name="Haynes E."/>
            <person name="Elpinstone J.G."/>
            <person name="Noble R."/>
            <person name="Van Der Wolf J."/>
        </authorList>
    </citation>
    <scope>NUCLEOTIDE SEQUENCE [LARGE SCALE GENOMIC DNA]</scope>
    <source>
        <strain evidence="2 3">G9001</strain>
    </source>
</reference>
<proteinExistence type="predicted"/>
<keyword evidence="1" id="KW-0732">Signal</keyword>